<sequence length="537" mass="57911">MSTRLCLGLFMALMDLSIISTALYTISKDFHNYGLTTWAALSYILADIGCAVFFTRLSDVFGRRQMVLTSFLFFAVFSLASGLSQSVEQLILFRALQGIGGTGLYSLCMVICPEISPPRFLPIVVSVLGFTVATAGVCGPVLGGVITGTTTWRWIFWINVPIGSTAIIILFFAWPSNKNITDVAETPSFKQMDFLGAILNATFSILFVFCLQEVGTRKFGWGSPSAISLFCAAGVAAFIFYLWQWYISHGAISKWILPQLPFRIVTHRPMLVAILTTILTGYVQFTAVFGIPLRSQIVDLKSPVASGIRLLPLVSATAFGSLFGGGASAKRNLTFYTMSIGTALMVVGTALLSYSLPADGSHTNAMYGYQMILGLGLGMSVSTATFMNSLEVEFIDHAVSQGTVAQSRSFGGSIGLAGSTIIMNNHLQSSLSGVVSPSTLTALFISPFTISDDSLETEVLFRESYIKAFSEDLRVAMYVAIAAFVISLCAWQKHPPTVKSRSELLAKAVEEHRNGLRDGEVNGLGDARALKLGTRVG</sequence>
<feature type="transmembrane region" description="Helical" evidence="5">
    <location>
        <begin position="475"/>
        <end position="491"/>
    </location>
</feature>
<feature type="transmembrane region" description="Helical" evidence="5">
    <location>
        <begin position="303"/>
        <end position="323"/>
    </location>
</feature>
<keyword evidence="2 5" id="KW-0812">Transmembrane</keyword>
<dbReference type="InterPro" id="IPR011701">
    <property type="entry name" value="MFS"/>
</dbReference>
<dbReference type="GO" id="GO:0022857">
    <property type="term" value="F:transmembrane transporter activity"/>
    <property type="evidence" value="ECO:0007669"/>
    <property type="project" value="InterPro"/>
</dbReference>
<evidence type="ECO:0000256" key="2">
    <source>
        <dbReference type="ARBA" id="ARBA00022692"/>
    </source>
</evidence>
<feature type="transmembrane region" description="Helical" evidence="5">
    <location>
        <begin position="7"/>
        <end position="27"/>
    </location>
</feature>
<feature type="transmembrane region" description="Helical" evidence="5">
    <location>
        <begin position="269"/>
        <end position="291"/>
    </location>
</feature>
<dbReference type="PROSITE" id="PS50850">
    <property type="entry name" value="MFS"/>
    <property type="match status" value="1"/>
</dbReference>
<dbReference type="SUPFAM" id="SSF103473">
    <property type="entry name" value="MFS general substrate transporter"/>
    <property type="match status" value="2"/>
</dbReference>
<evidence type="ECO:0000256" key="5">
    <source>
        <dbReference type="SAM" id="Phobius"/>
    </source>
</evidence>
<feature type="transmembrane region" description="Helical" evidence="5">
    <location>
        <begin position="120"/>
        <end position="142"/>
    </location>
</feature>
<dbReference type="PANTHER" id="PTHR23501">
    <property type="entry name" value="MAJOR FACILITATOR SUPERFAMILY"/>
    <property type="match status" value="1"/>
</dbReference>
<feature type="transmembrane region" description="Helical" evidence="5">
    <location>
        <begin position="90"/>
        <end position="108"/>
    </location>
</feature>
<dbReference type="Proteomes" id="UP000235672">
    <property type="component" value="Unassembled WGS sequence"/>
</dbReference>
<feature type="transmembrane region" description="Helical" evidence="5">
    <location>
        <begin position="66"/>
        <end position="84"/>
    </location>
</feature>
<evidence type="ECO:0000256" key="4">
    <source>
        <dbReference type="ARBA" id="ARBA00023136"/>
    </source>
</evidence>
<evidence type="ECO:0000256" key="3">
    <source>
        <dbReference type="ARBA" id="ARBA00022989"/>
    </source>
</evidence>
<dbReference type="GO" id="GO:0005886">
    <property type="term" value="C:plasma membrane"/>
    <property type="evidence" value="ECO:0007669"/>
    <property type="project" value="TreeGrafter"/>
</dbReference>
<keyword evidence="4 5" id="KW-0472">Membrane</keyword>
<dbReference type="InterPro" id="IPR036259">
    <property type="entry name" value="MFS_trans_sf"/>
</dbReference>
<evidence type="ECO:0000313" key="7">
    <source>
        <dbReference type="EMBL" id="PMD16722.1"/>
    </source>
</evidence>
<dbReference type="PRINTS" id="PR01036">
    <property type="entry name" value="TCRTETB"/>
</dbReference>
<feature type="transmembrane region" description="Helical" evidence="5">
    <location>
        <begin position="367"/>
        <end position="387"/>
    </location>
</feature>
<dbReference type="InterPro" id="IPR020846">
    <property type="entry name" value="MFS_dom"/>
</dbReference>
<dbReference type="EMBL" id="KZ613504">
    <property type="protein sequence ID" value="PMD16722.1"/>
    <property type="molecule type" value="Genomic_DNA"/>
</dbReference>
<comment type="subcellular location">
    <subcellularLocation>
        <location evidence="1">Membrane</location>
        <topology evidence="1">Multi-pass membrane protein</topology>
    </subcellularLocation>
</comment>
<feature type="transmembrane region" description="Helical" evidence="5">
    <location>
        <begin position="154"/>
        <end position="174"/>
    </location>
</feature>
<dbReference type="Gene3D" id="1.20.1250.20">
    <property type="entry name" value="MFS general substrate transporter like domains"/>
    <property type="match status" value="1"/>
</dbReference>
<evidence type="ECO:0000259" key="6">
    <source>
        <dbReference type="PROSITE" id="PS50850"/>
    </source>
</evidence>
<accession>A0A2J6PRT5</accession>
<feature type="transmembrane region" description="Helical" evidence="5">
    <location>
        <begin position="194"/>
        <end position="214"/>
    </location>
</feature>
<proteinExistence type="predicted"/>
<reference evidence="7 8" key="1">
    <citation type="submission" date="2016-05" db="EMBL/GenBank/DDBJ databases">
        <title>A degradative enzymes factory behind the ericoid mycorrhizal symbiosis.</title>
        <authorList>
            <consortium name="DOE Joint Genome Institute"/>
            <person name="Martino E."/>
            <person name="Morin E."/>
            <person name="Grelet G."/>
            <person name="Kuo A."/>
            <person name="Kohler A."/>
            <person name="Daghino S."/>
            <person name="Barry K."/>
            <person name="Choi C."/>
            <person name="Cichocki N."/>
            <person name="Clum A."/>
            <person name="Copeland A."/>
            <person name="Hainaut M."/>
            <person name="Haridas S."/>
            <person name="Labutti K."/>
            <person name="Lindquist E."/>
            <person name="Lipzen A."/>
            <person name="Khouja H.-R."/>
            <person name="Murat C."/>
            <person name="Ohm R."/>
            <person name="Olson A."/>
            <person name="Spatafora J."/>
            <person name="Veneault-Fourrey C."/>
            <person name="Henrissat B."/>
            <person name="Grigoriev I."/>
            <person name="Martin F."/>
            <person name="Perotto S."/>
        </authorList>
    </citation>
    <scope>NUCLEOTIDE SEQUENCE [LARGE SCALE GENOMIC DNA]</scope>
    <source>
        <strain evidence="7 8">UAMH 7357</strain>
    </source>
</reference>
<dbReference type="PANTHER" id="PTHR23501:SF43">
    <property type="entry name" value="MULTIDRUG TRANSPORTER, PUTATIVE (AFU_ORTHOLOGUE AFUA_6G03040)-RELATED"/>
    <property type="match status" value="1"/>
</dbReference>
<feature type="transmembrane region" description="Helical" evidence="5">
    <location>
        <begin position="431"/>
        <end position="450"/>
    </location>
</feature>
<feature type="transmembrane region" description="Helical" evidence="5">
    <location>
        <begin position="33"/>
        <end position="54"/>
    </location>
</feature>
<name>A0A2J6PRT5_9HELO</name>
<evidence type="ECO:0000256" key="1">
    <source>
        <dbReference type="ARBA" id="ARBA00004141"/>
    </source>
</evidence>
<dbReference type="Pfam" id="PF07690">
    <property type="entry name" value="MFS_1"/>
    <property type="match status" value="1"/>
</dbReference>
<organism evidence="7 8">
    <name type="scientific">Hyaloscypha hepaticicola</name>
    <dbReference type="NCBI Taxonomy" id="2082293"/>
    <lineage>
        <taxon>Eukaryota</taxon>
        <taxon>Fungi</taxon>
        <taxon>Dikarya</taxon>
        <taxon>Ascomycota</taxon>
        <taxon>Pezizomycotina</taxon>
        <taxon>Leotiomycetes</taxon>
        <taxon>Helotiales</taxon>
        <taxon>Hyaloscyphaceae</taxon>
        <taxon>Hyaloscypha</taxon>
    </lineage>
</organism>
<evidence type="ECO:0000313" key="8">
    <source>
        <dbReference type="Proteomes" id="UP000235672"/>
    </source>
</evidence>
<gene>
    <name evidence="7" type="ORF">NA56DRAFT_580039</name>
</gene>
<keyword evidence="3 5" id="KW-1133">Transmembrane helix</keyword>
<feature type="transmembrane region" description="Helical" evidence="5">
    <location>
        <begin position="335"/>
        <end position="355"/>
    </location>
</feature>
<dbReference type="AlphaFoldDB" id="A0A2J6PRT5"/>
<dbReference type="OrthoDB" id="440553at2759"/>
<feature type="domain" description="Major facilitator superfamily (MFS) profile" evidence="6">
    <location>
        <begin position="1"/>
        <end position="454"/>
    </location>
</feature>
<feature type="transmembrane region" description="Helical" evidence="5">
    <location>
        <begin position="226"/>
        <end position="248"/>
    </location>
</feature>
<keyword evidence="8" id="KW-1185">Reference proteome</keyword>
<protein>
    <submittedName>
        <fullName evidence="7">Major facilitator superfamily transporter</fullName>
    </submittedName>
</protein>